<evidence type="ECO:0000313" key="6">
    <source>
        <dbReference type="EMBL" id="EJL68558.1"/>
    </source>
</evidence>
<dbReference type="GO" id="GO:0006310">
    <property type="term" value="P:DNA recombination"/>
    <property type="evidence" value="ECO:0007669"/>
    <property type="project" value="UniProtKB-KW"/>
</dbReference>
<organism evidence="6 7">
    <name type="scientific">Chryseobacterium populi</name>
    <dbReference type="NCBI Taxonomy" id="1144316"/>
    <lineage>
        <taxon>Bacteria</taxon>
        <taxon>Pseudomonadati</taxon>
        <taxon>Bacteroidota</taxon>
        <taxon>Flavobacteriia</taxon>
        <taxon>Flavobacteriales</taxon>
        <taxon>Weeksellaceae</taxon>
        <taxon>Chryseobacterium group</taxon>
        <taxon>Chryseobacterium</taxon>
    </lineage>
</organism>
<dbReference type="PANTHER" id="PTHR30349">
    <property type="entry name" value="PHAGE INTEGRASE-RELATED"/>
    <property type="match status" value="1"/>
</dbReference>
<dbReference type="Gene3D" id="1.10.150.130">
    <property type="match status" value="1"/>
</dbReference>
<dbReference type="InterPro" id="IPR011010">
    <property type="entry name" value="DNA_brk_join_enz"/>
</dbReference>
<evidence type="ECO:0000259" key="5">
    <source>
        <dbReference type="Pfam" id="PF13102"/>
    </source>
</evidence>
<comment type="caution">
    <text evidence="6">The sequence shown here is derived from an EMBL/GenBank/DDBJ whole genome shotgun (WGS) entry which is preliminary data.</text>
</comment>
<dbReference type="InterPro" id="IPR002104">
    <property type="entry name" value="Integrase_catalytic"/>
</dbReference>
<dbReference type="Proteomes" id="UP000007509">
    <property type="component" value="Unassembled WGS sequence"/>
</dbReference>
<evidence type="ECO:0000313" key="7">
    <source>
        <dbReference type="Proteomes" id="UP000007509"/>
    </source>
</evidence>
<dbReference type="PANTHER" id="PTHR30349:SF64">
    <property type="entry name" value="PROPHAGE INTEGRASE INTD-RELATED"/>
    <property type="match status" value="1"/>
</dbReference>
<dbReference type="SUPFAM" id="SSF56349">
    <property type="entry name" value="DNA breaking-rejoining enzymes"/>
    <property type="match status" value="1"/>
</dbReference>
<dbReference type="PATRIC" id="fig|1144316.3.peg.3599"/>
<dbReference type="Pfam" id="PF13102">
    <property type="entry name" value="Phage_int_SAM_5"/>
    <property type="match status" value="1"/>
</dbReference>
<dbReference type="EMBL" id="AKJY01000091">
    <property type="protein sequence ID" value="EJL68558.1"/>
    <property type="molecule type" value="Genomic_DNA"/>
</dbReference>
<dbReference type="AlphaFoldDB" id="J2K5S0"/>
<dbReference type="GO" id="GO:0015074">
    <property type="term" value="P:DNA integration"/>
    <property type="evidence" value="ECO:0007669"/>
    <property type="project" value="InterPro"/>
</dbReference>
<keyword evidence="3" id="KW-0233">DNA recombination</keyword>
<evidence type="ECO:0000256" key="2">
    <source>
        <dbReference type="ARBA" id="ARBA00023125"/>
    </source>
</evidence>
<dbReference type="Gene3D" id="1.10.443.10">
    <property type="entry name" value="Intergrase catalytic core"/>
    <property type="match status" value="1"/>
</dbReference>
<protein>
    <submittedName>
        <fullName evidence="6">Phage integrase family protein</fullName>
    </submittedName>
</protein>
<dbReference type="InterPro" id="IPR050090">
    <property type="entry name" value="Tyrosine_recombinase_XerCD"/>
</dbReference>
<dbReference type="OrthoDB" id="1493636at2"/>
<evidence type="ECO:0000259" key="4">
    <source>
        <dbReference type="Pfam" id="PF00589"/>
    </source>
</evidence>
<dbReference type="RefSeq" id="WP_007846208.1">
    <property type="nucleotide sequence ID" value="NZ_AKJY01000091.1"/>
</dbReference>
<evidence type="ECO:0000256" key="1">
    <source>
        <dbReference type="ARBA" id="ARBA00008857"/>
    </source>
</evidence>
<comment type="similarity">
    <text evidence="1">Belongs to the 'phage' integrase family.</text>
</comment>
<proteinExistence type="inferred from homology"/>
<dbReference type="GO" id="GO:0003677">
    <property type="term" value="F:DNA binding"/>
    <property type="evidence" value="ECO:0007669"/>
    <property type="project" value="UniProtKB-KW"/>
</dbReference>
<dbReference type="InterPro" id="IPR025269">
    <property type="entry name" value="SAM-like_dom"/>
</dbReference>
<keyword evidence="2" id="KW-0238">DNA-binding</keyword>
<gene>
    <name evidence="6" type="ORF">PMI13_03580</name>
</gene>
<accession>J2K5S0</accession>
<dbReference type="InterPro" id="IPR013762">
    <property type="entry name" value="Integrase-like_cat_sf"/>
</dbReference>
<feature type="domain" description="Phage integrase SAM-like" evidence="5">
    <location>
        <begin position="109"/>
        <end position="197"/>
    </location>
</feature>
<reference evidence="6 7" key="1">
    <citation type="journal article" date="2012" name="J. Bacteriol.">
        <title>Twenty-one genome sequences from Pseudomonas species and 19 genome sequences from diverse bacteria isolated from the rhizosphere and endosphere of Populus deltoides.</title>
        <authorList>
            <person name="Brown S.D."/>
            <person name="Utturkar S.M."/>
            <person name="Klingeman D.M."/>
            <person name="Johnson C.M."/>
            <person name="Martin S.L."/>
            <person name="Land M.L."/>
            <person name="Lu T.Y."/>
            <person name="Schadt C.W."/>
            <person name="Doktycz M.J."/>
            <person name="Pelletier D.A."/>
        </authorList>
    </citation>
    <scope>NUCLEOTIDE SEQUENCE [LARGE SCALE GENOMIC DNA]</scope>
    <source>
        <strain evidence="6 7">CF314</strain>
    </source>
</reference>
<evidence type="ECO:0000256" key="3">
    <source>
        <dbReference type="ARBA" id="ARBA00023172"/>
    </source>
</evidence>
<feature type="domain" description="Tyr recombinase" evidence="4">
    <location>
        <begin position="224"/>
        <end position="388"/>
    </location>
</feature>
<name>J2K5S0_9FLAO</name>
<keyword evidence="7" id="KW-1185">Reference proteome</keyword>
<dbReference type="Pfam" id="PF00589">
    <property type="entry name" value="Phage_integrase"/>
    <property type="match status" value="1"/>
</dbReference>
<sequence length="426" mass="50831">MTFQFFLTANDRFKGISLKISDSSKDINFQFQTPFRIDENEWDDQKGRPQNIYLKKHKRLYEKMNHLKLELKEYAEKKIELGKPISQRLLSRKVKQISNEGEKTFLENSLLYFMQLYISTKENMICKSTFKRYKVFFNLLRRFEAYIMSRLYLDTLNSTFIKDFILFGKEEQYSDNTIYRTIHFVKTILNFAERKGIRTSVRELEIKREKQDKDIITLNEKELLQIKTTKVPANLQAAKDWLMISCYTGQRFSDFMHFSTHQLLKVDGRVCIRFTQQKTQKQILLPLHPVVVNILKNNNNQFPDLMGMQDYNRHIKEIARMSKLNEIIRAKKRFGFRSRNVETEKWKVLSSHIGRRSFATNFYGKIPTPLLMEATGHSTEQMFLRYINPVNMEKVISLSKYFDEIYTDRNLNTNKIQYQNFLASAT</sequence>
<dbReference type="InterPro" id="IPR010998">
    <property type="entry name" value="Integrase_recombinase_N"/>
</dbReference>